<organism evidence="1">
    <name type="scientific">Oryza punctata</name>
    <name type="common">Red rice</name>
    <dbReference type="NCBI Taxonomy" id="4537"/>
    <lineage>
        <taxon>Eukaryota</taxon>
        <taxon>Viridiplantae</taxon>
        <taxon>Streptophyta</taxon>
        <taxon>Embryophyta</taxon>
        <taxon>Tracheophyta</taxon>
        <taxon>Spermatophyta</taxon>
        <taxon>Magnoliopsida</taxon>
        <taxon>Liliopsida</taxon>
        <taxon>Poales</taxon>
        <taxon>Poaceae</taxon>
        <taxon>BOP clade</taxon>
        <taxon>Oryzoideae</taxon>
        <taxon>Oryzeae</taxon>
        <taxon>Oryzinae</taxon>
        <taxon>Oryza</taxon>
    </lineage>
</organism>
<reference evidence="1" key="2">
    <citation type="submission" date="2018-05" db="EMBL/GenBank/DDBJ databases">
        <title>OpunRS2 (Oryza punctata Reference Sequence Version 2).</title>
        <authorList>
            <person name="Zhang J."/>
            <person name="Kudrna D."/>
            <person name="Lee S."/>
            <person name="Talag J."/>
            <person name="Welchert J."/>
            <person name="Wing R.A."/>
        </authorList>
    </citation>
    <scope>NUCLEOTIDE SEQUENCE [LARGE SCALE GENOMIC DNA]</scope>
</reference>
<evidence type="ECO:0000313" key="2">
    <source>
        <dbReference type="Proteomes" id="UP000026962"/>
    </source>
</evidence>
<name>A0A0E0JHA5_ORYPU</name>
<dbReference type="HOGENOM" id="CLU_2577959_0_0_1"/>
<reference evidence="1" key="1">
    <citation type="submission" date="2015-04" db="UniProtKB">
        <authorList>
            <consortium name="EnsemblPlants"/>
        </authorList>
    </citation>
    <scope>IDENTIFICATION</scope>
</reference>
<dbReference type="Proteomes" id="UP000026962">
    <property type="component" value="Chromosome 1"/>
</dbReference>
<evidence type="ECO:0000313" key="1">
    <source>
        <dbReference type="EnsemblPlants" id="OPUNC01G11700.1"/>
    </source>
</evidence>
<proteinExistence type="predicted"/>
<accession>A0A0E0JHA5</accession>
<dbReference type="Gramene" id="OPUNC01G11700.1">
    <property type="protein sequence ID" value="OPUNC01G11700.1"/>
    <property type="gene ID" value="OPUNC01G11700"/>
</dbReference>
<dbReference type="OMA" id="MERRLCS"/>
<protein>
    <submittedName>
        <fullName evidence="1">Uncharacterized protein</fullName>
    </submittedName>
</protein>
<dbReference type="AlphaFoldDB" id="A0A0E0JHA5"/>
<sequence length="81" mass="9617">MASAARPLRRWNMWKVEGERLIMASNPSWREESRLRLTMRRDQRGGAATAAFWPMRRTMERRLCSAAFRLRKRVNGFSEGF</sequence>
<keyword evidence="2" id="KW-1185">Reference proteome</keyword>
<dbReference type="EnsemblPlants" id="OPUNC01G11700.1">
    <property type="protein sequence ID" value="OPUNC01G11700.1"/>
    <property type="gene ID" value="OPUNC01G11700"/>
</dbReference>